<keyword evidence="1" id="KW-0812">Transmembrane</keyword>
<gene>
    <name evidence="3" type="ORF">RJ640_019333</name>
</gene>
<comment type="caution">
    <text evidence="3">The sequence shown here is derived from an EMBL/GenBank/DDBJ whole genome shotgun (WGS) entry which is preliminary data.</text>
</comment>
<evidence type="ECO:0000256" key="1">
    <source>
        <dbReference type="SAM" id="Phobius"/>
    </source>
</evidence>
<dbReference type="Proteomes" id="UP001187471">
    <property type="component" value="Unassembled WGS sequence"/>
</dbReference>
<evidence type="ECO:0000313" key="3">
    <source>
        <dbReference type="EMBL" id="KAK2994944.1"/>
    </source>
</evidence>
<keyword evidence="4" id="KW-1185">Reference proteome</keyword>
<keyword evidence="1" id="KW-1133">Transmembrane helix</keyword>
<feature type="chain" id="PRO_5041675945" description="Wall-associated receptor kinase" evidence="2">
    <location>
        <begin position="23"/>
        <end position="443"/>
    </location>
</feature>
<keyword evidence="2" id="KW-0732">Signal</keyword>
<dbReference type="EMBL" id="JAVXUO010000155">
    <property type="protein sequence ID" value="KAK2994944.1"/>
    <property type="molecule type" value="Genomic_DNA"/>
</dbReference>
<name>A0AA88RZQ3_9ASTE</name>
<feature type="signal peptide" evidence="2">
    <location>
        <begin position="1"/>
        <end position="22"/>
    </location>
</feature>
<sequence length="443" mass="48761">MACRLILLLRFTLFAAIPKIAAIYQPKFGCPTECGELRDIPFPFGTSPECYLDDSFLITCNRTFSPPKPFLRKSTTIEVLNISLDGLMRVSVVVARNCYDESGARIKGKSNSPRLRLSKFRISNIHNKFTAIGCATAAVIQGMGGQNFSTRKLYSTGCISQCGDLENVVNGSCSGIGCCQTSIPKGMRNSSFTVNLFGTNGSKFAPCSHAFVVEEKAFNFSSLDLKDLSGRMHVPVALDYAVGEESCAEAQYNPSYACRAKNSECINSTNGPGYRCNCSAGVVGVRSTEEMGLKLGKKGGRLFGSLGVDVRAALVFDIMFGGSPETRIQKFDCEKSRSSIVRWGGQSRTTTWLFIKDHGPEDRTLFLSHSWLKVMQKKFSFWCCTVIPLDGFQDFCKIVWTAFTFMALGLMILARRVRAYSLVALMSSSSRSERSAQLRELVL</sequence>
<dbReference type="AlphaFoldDB" id="A0AA88RZQ3"/>
<proteinExistence type="predicted"/>
<accession>A0AA88RZQ3</accession>
<feature type="transmembrane region" description="Helical" evidence="1">
    <location>
        <begin position="398"/>
        <end position="417"/>
    </location>
</feature>
<organism evidence="3 4">
    <name type="scientific">Escallonia rubra</name>
    <dbReference type="NCBI Taxonomy" id="112253"/>
    <lineage>
        <taxon>Eukaryota</taxon>
        <taxon>Viridiplantae</taxon>
        <taxon>Streptophyta</taxon>
        <taxon>Embryophyta</taxon>
        <taxon>Tracheophyta</taxon>
        <taxon>Spermatophyta</taxon>
        <taxon>Magnoliopsida</taxon>
        <taxon>eudicotyledons</taxon>
        <taxon>Gunneridae</taxon>
        <taxon>Pentapetalae</taxon>
        <taxon>asterids</taxon>
        <taxon>campanulids</taxon>
        <taxon>Escalloniales</taxon>
        <taxon>Escalloniaceae</taxon>
        <taxon>Escallonia</taxon>
    </lineage>
</organism>
<evidence type="ECO:0008006" key="5">
    <source>
        <dbReference type="Google" id="ProtNLM"/>
    </source>
</evidence>
<reference evidence="3" key="1">
    <citation type="submission" date="2022-12" db="EMBL/GenBank/DDBJ databases">
        <title>Draft genome assemblies for two species of Escallonia (Escalloniales).</title>
        <authorList>
            <person name="Chanderbali A."/>
            <person name="Dervinis C."/>
            <person name="Anghel I."/>
            <person name="Soltis D."/>
            <person name="Soltis P."/>
            <person name="Zapata F."/>
        </authorList>
    </citation>
    <scope>NUCLEOTIDE SEQUENCE</scope>
    <source>
        <strain evidence="3">UCBG92.1500</strain>
        <tissue evidence="3">Leaf</tissue>
    </source>
</reference>
<dbReference type="GO" id="GO:0030247">
    <property type="term" value="F:polysaccharide binding"/>
    <property type="evidence" value="ECO:0007669"/>
    <property type="project" value="InterPro"/>
</dbReference>
<dbReference type="GO" id="GO:0016020">
    <property type="term" value="C:membrane"/>
    <property type="evidence" value="ECO:0007669"/>
    <property type="project" value="UniProtKB-SubCell"/>
</dbReference>
<protein>
    <recommendedName>
        <fullName evidence="5">Wall-associated receptor kinase</fullName>
    </recommendedName>
</protein>
<evidence type="ECO:0000313" key="4">
    <source>
        <dbReference type="Proteomes" id="UP001187471"/>
    </source>
</evidence>
<keyword evidence="1" id="KW-0472">Membrane</keyword>
<evidence type="ECO:0000256" key="2">
    <source>
        <dbReference type="SAM" id="SignalP"/>
    </source>
</evidence>
<dbReference type="PANTHER" id="PTHR33491">
    <property type="entry name" value="OSJNBA0016N04.9 PROTEIN"/>
    <property type="match status" value="1"/>
</dbReference>